<reference evidence="10 11" key="1">
    <citation type="submission" date="2015-10" db="EMBL/GenBank/DDBJ databases">
        <title>Draft genome sequence of Streptomyces yokosukanensis DSM 40224, type strain for the species Streptomyces yokosukanensis.</title>
        <authorList>
            <person name="Ruckert C."/>
            <person name="Winkler A."/>
            <person name="Kalinowski J."/>
            <person name="Kampfer P."/>
            <person name="Glaeser S."/>
        </authorList>
    </citation>
    <scope>NUCLEOTIDE SEQUENCE [LARGE SCALE GENOMIC DNA]</scope>
    <source>
        <strain evidence="10 11">DSM 40224</strain>
    </source>
</reference>
<dbReference type="Pfam" id="PF03814">
    <property type="entry name" value="KdpA"/>
    <property type="match status" value="1"/>
</dbReference>
<keyword evidence="6 9" id="KW-1133">Transmembrane helix</keyword>
<evidence type="ECO:0000256" key="1">
    <source>
        <dbReference type="ARBA" id="ARBA00022448"/>
    </source>
</evidence>
<keyword evidence="11" id="KW-1185">Reference proteome</keyword>
<dbReference type="OrthoDB" id="9763796at2"/>
<dbReference type="GO" id="GO:0005886">
    <property type="term" value="C:plasma membrane"/>
    <property type="evidence" value="ECO:0007669"/>
    <property type="project" value="TreeGrafter"/>
</dbReference>
<evidence type="ECO:0000256" key="7">
    <source>
        <dbReference type="ARBA" id="ARBA00023065"/>
    </source>
</evidence>
<evidence type="ECO:0000313" key="11">
    <source>
        <dbReference type="Proteomes" id="UP000053127"/>
    </source>
</evidence>
<dbReference type="Proteomes" id="UP000053127">
    <property type="component" value="Unassembled WGS sequence"/>
</dbReference>
<dbReference type="EMBL" id="LMWN01000006">
    <property type="protein sequence ID" value="KUN09154.1"/>
    <property type="molecule type" value="Genomic_DNA"/>
</dbReference>
<keyword evidence="8 9" id="KW-0472">Membrane</keyword>
<dbReference type="PANTHER" id="PTHR30607">
    <property type="entry name" value="POTASSIUM-TRANSPORTING ATPASE A CHAIN"/>
    <property type="match status" value="1"/>
</dbReference>
<sequence length="65" mass="6852">MIAVFVGGLMVGRTPEYLRKRIGFPEMRHVVLYALVAPTAILGCSALAIALDDGRSSMGNPGPHG</sequence>
<keyword evidence="7" id="KW-0406">Ion transport</keyword>
<evidence type="ECO:0000256" key="3">
    <source>
        <dbReference type="ARBA" id="ARBA00022538"/>
    </source>
</evidence>
<evidence type="ECO:0000256" key="6">
    <source>
        <dbReference type="ARBA" id="ARBA00022989"/>
    </source>
</evidence>
<name>A0A101PCX9_9ACTN</name>
<feature type="transmembrane region" description="Helical" evidence="9">
    <location>
        <begin position="30"/>
        <end position="51"/>
    </location>
</feature>
<protein>
    <submittedName>
        <fullName evidence="10">Uncharacterized protein</fullName>
    </submittedName>
</protein>
<evidence type="ECO:0000256" key="4">
    <source>
        <dbReference type="ARBA" id="ARBA00022692"/>
    </source>
</evidence>
<keyword evidence="5" id="KW-0630">Potassium</keyword>
<dbReference type="GO" id="GO:0008556">
    <property type="term" value="F:P-type potassium transmembrane transporter activity"/>
    <property type="evidence" value="ECO:0007669"/>
    <property type="project" value="InterPro"/>
</dbReference>
<comment type="caution">
    <text evidence="10">The sequence shown here is derived from an EMBL/GenBank/DDBJ whole genome shotgun (WGS) entry which is preliminary data.</text>
</comment>
<dbReference type="PANTHER" id="PTHR30607:SF2">
    <property type="entry name" value="POTASSIUM-TRANSPORTING ATPASE POTASSIUM-BINDING SUBUNIT"/>
    <property type="match status" value="1"/>
</dbReference>
<organism evidence="10 11">
    <name type="scientific">Streptomyces yokosukanensis</name>
    <dbReference type="NCBI Taxonomy" id="67386"/>
    <lineage>
        <taxon>Bacteria</taxon>
        <taxon>Bacillati</taxon>
        <taxon>Actinomycetota</taxon>
        <taxon>Actinomycetes</taxon>
        <taxon>Kitasatosporales</taxon>
        <taxon>Streptomycetaceae</taxon>
        <taxon>Streptomyces</taxon>
    </lineage>
</organism>
<keyword evidence="4 9" id="KW-0812">Transmembrane</keyword>
<keyword evidence="3" id="KW-0633">Potassium transport</keyword>
<keyword evidence="1" id="KW-0813">Transport</keyword>
<evidence type="ECO:0000256" key="2">
    <source>
        <dbReference type="ARBA" id="ARBA00022475"/>
    </source>
</evidence>
<dbReference type="AlphaFoldDB" id="A0A101PCX9"/>
<evidence type="ECO:0000256" key="5">
    <source>
        <dbReference type="ARBA" id="ARBA00022958"/>
    </source>
</evidence>
<accession>A0A101PCX9</accession>
<evidence type="ECO:0000313" key="10">
    <source>
        <dbReference type="EMBL" id="KUN09154.1"/>
    </source>
</evidence>
<keyword evidence="2" id="KW-1003">Cell membrane</keyword>
<evidence type="ECO:0000256" key="9">
    <source>
        <dbReference type="SAM" id="Phobius"/>
    </source>
</evidence>
<evidence type="ECO:0000256" key="8">
    <source>
        <dbReference type="ARBA" id="ARBA00023136"/>
    </source>
</evidence>
<dbReference type="STRING" id="67386.AQI95_04690"/>
<gene>
    <name evidence="10" type="ORF">AQI95_04690</name>
</gene>
<dbReference type="InterPro" id="IPR004623">
    <property type="entry name" value="KdpA"/>
</dbReference>
<proteinExistence type="predicted"/>